<feature type="non-terminal residue" evidence="3">
    <location>
        <position position="1"/>
    </location>
</feature>
<sequence>DGKMSASPIKAQPVLIFYYIPADGDEAEAPNAFPILKADGRVLLQDVRSKFPLPGTYHFRFRMRYGIEPSQVTWMDVTDPTSQVPSCDGKVLAKVSRVSWDSAASPLQAAAASAAPAAAAQRPQPPPPA</sequence>
<feature type="non-terminal residue" evidence="3">
    <location>
        <position position="129"/>
    </location>
</feature>
<evidence type="ECO:0000313" key="4">
    <source>
        <dbReference type="Proteomes" id="UP000654075"/>
    </source>
</evidence>
<dbReference type="Proteomes" id="UP000654075">
    <property type="component" value="Unassembled WGS sequence"/>
</dbReference>
<reference evidence="3" key="1">
    <citation type="submission" date="2021-02" db="EMBL/GenBank/DDBJ databases">
        <authorList>
            <person name="Dougan E. K."/>
            <person name="Rhodes N."/>
            <person name="Thang M."/>
            <person name="Chan C."/>
        </authorList>
    </citation>
    <scope>NUCLEOTIDE SEQUENCE</scope>
</reference>
<dbReference type="AlphaFoldDB" id="A0A813EYQ2"/>
<dbReference type="EMBL" id="CAJNNV010014837">
    <property type="protein sequence ID" value="CAE8602944.1"/>
    <property type="molecule type" value="Genomic_DNA"/>
</dbReference>
<dbReference type="InterPro" id="IPR029071">
    <property type="entry name" value="Ubiquitin-like_domsf"/>
</dbReference>
<accession>A0A813EYQ2</accession>
<evidence type="ECO:0000259" key="2">
    <source>
        <dbReference type="PROSITE" id="PS50841"/>
    </source>
</evidence>
<evidence type="ECO:0000313" key="3">
    <source>
        <dbReference type="EMBL" id="CAE8602944.1"/>
    </source>
</evidence>
<dbReference type="PROSITE" id="PS50841">
    <property type="entry name" value="DIX"/>
    <property type="match status" value="1"/>
</dbReference>
<feature type="domain" description="DIX" evidence="2">
    <location>
        <begin position="11"/>
        <end position="99"/>
    </location>
</feature>
<dbReference type="Pfam" id="PF00778">
    <property type="entry name" value="DIX"/>
    <property type="match status" value="1"/>
</dbReference>
<comment type="caution">
    <text evidence="3">The sequence shown here is derived from an EMBL/GenBank/DDBJ whole genome shotgun (WGS) entry which is preliminary data.</text>
</comment>
<protein>
    <recommendedName>
        <fullName evidence="2">DIX domain-containing protein</fullName>
    </recommendedName>
</protein>
<organism evidence="3 4">
    <name type="scientific">Polarella glacialis</name>
    <name type="common">Dinoflagellate</name>
    <dbReference type="NCBI Taxonomy" id="89957"/>
    <lineage>
        <taxon>Eukaryota</taxon>
        <taxon>Sar</taxon>
        <taxon>Alveolata</taxon>
        <taxon>Dinophyceae</taxon>
        <taxon>Suessiales</taxon>
        <taxon>Suessiaceae</taxon>
        <taxon>Polarella</taxon>
    </lineage>
</organism>
<proteinExistence type="predicted"/>
<name>A0A813EYQ2_POLGL</name>
<keyword evidence="4" id="KW-1185">Reference proteome</keyword>
<dbReference type="OrthoDB" id="10007451at2759"/>
<gene>
    <name evidence="3" type="ORF">PGLA1383_LOCUS21175</name>
</gene>
<keyword evidence="1" id="KW-0879">Wnt signaling pathway</keyword>
<dbReference type="InterPro" id="IPR038207">
    <property type="entry name" value="DIX_dom_sf"/>
</dbReference>
<dbReference type="PANTHER" id="PTHR42509:SF1">
    <property type="entry name" value="DIX DOMAIN-CONTAINING PROTEIN"/>
    <property type="match status" value="1"/>
</dbReference>
<dbReference type="GO" id="GO:0016055">
    <property type="term" value="P:Wnt signaling pathway"/>
    <property type="evidence" value="ECO:0007669"/>
    <property type="project" value="UniProtKB-KW"/>
</dbReference>
<dbReference type="PANTHER" id="PTHR42509">
    <property type="entry name" value="DIX DOMAIN-CONTAINING PROTEIN"/>
    <property type="match status" value="1"/>
</dbReference>
<dbReference type="Gene3D" id="2.40.240.130">
    <property type="match status" value="1"/>
</dbReference>
<dbReference type="OMA" id="TMIHYHI"/>
<evidence type="ECO:0000256" key="1">
    <source>
        <dbReference type="ARBA" id="ARBA00022687"/>
    </source>
</evidence>
<dbReference type="InterPro" id="IPR001158">
    <property type="entry name" value="DIX"/>
</dbReference>
<dbReference type="SUPFAM" id="SSF54236">
    <property type="entry name" value="Ubiquitin-like"/>
    <property type="match status" value="1"/>
</dbReference>